<dbReference type="InterPro" id="IPR001610">
    <property type="entry name" value="PAC"/>
</dbReference>
<feature type="domain" description="PAC" evidence="2">
    <location>
        <begin position="264"/>
        <end position="319"/>
    </location>
</feature>
<dbReference type="InterPro" id="IPR013767">
    <property type="entry name" value="PAS_fold"/>
</dbReference>
<gene>
    <name evidence="5" type="ORF">GR170_09055</name>
</gene>
<dbReference type="SMART" id="SM00052">
    <property type="entry name" value="EAL"/>
    <property type="match status" value="1"/>
</dbReference>
<sequence>MKSATEAPQTWKDIEVQETVPTDRKKARETLLGQLMQLALNAADDDFDVAVRGTLGHLADYYGAGRIAIYGRRADGGLRKLFDWTHRSGMPPLGPETVDAQVLPETLEQIQSGSGLRLPRGAANPFLDSAVYLMPMFSGRRMAGVLIFDQGEVLEAGALRDPNLLSMIADLLLTLTQQARPRLDAQGQSGDPLSNEIRTAAHWAMPDLMFEIGPDGRLRSVVSPDSPHEIDAPGLMAGALLEEALPADLARDLRNYMREIDENDRVQCRIHRFSTANSSAWYEVSGSHCAPRRRGEGLGYLLVLRDITDRIESETELQRLGRVVELMTNLVAIIDTEGLITWANRAFETQTGYSLAELRGQRMQEMIGGAARGTDTAEKVLAALLAGEGCEGRDICFDRNGRPFWITFNMQPLHDAQGALSGFVIVATVITKQLELENALRAERDFLSTVTETGVSALVVCSADGRCIFSNSEAGRILDSFDPGRSLPAALWPFSPVVTNPASAAIPFSDVATTRAPVRDLMFSRPGAEGRRVIYSVNASPLSGAQPSGQRVISLTDVTARFDADEARRAVAEKALYDADHDLLTDLPNRRHFNRMLGRAMDAGGLGRVYVLSMDLDKFKRIRTVLGQDIGNRLICLLAARITAILGGKTRLARTESDCFVAFVDCDGPEIAERIAHTLCQAIAEPCELDGATFYLTSSIGISVQEPDDVSPEALLRKAELAIEMAKSAGGNRFAHYSAGMEQRFARSTELIQALRLALKRREFQLVFQPKFSLQGEERLVGAEALLRLNSSRLGKVRPDEFIMVAETSGMITEIDYHVMELFAQQMGRWHGAGHALNASINISPRSFEATSLAPRMLEVLAAHGVPYSAVTVEITETSLVAASGNALANIDQLRDSGMAISVDDFGTGYSSLSYLQRLIASEIKIDRSFITPLSRPEANEGATTILRAILALADRFGLLTVAEGVETETQKAWLRREGCSVIQGYLGGRAVPPEDFERRYLLAPMA</sequence>
<dbReference type="PROSITE" id="PS50113">
    <property type="entry name" value="PAC"/>
    <property type="match status" value="2"/>
</dbReference>
<evidence type="ECO:0000259" key="4">
    <source>
        <dbReference type="PROSITE" id="PS50887"/>
    </source>
</evidence>
<dbReference type="AlphaFoldDB" id="A0A6L7G1U7"/>
<dbReference type="SUPFAM" id="SSF141868">
    <property type="entry name" value="EAL domain-like"/>
    <property type="match status" value="1"/>
</dbReference>
<dbReference type="Pfam" id="PF00990">
    <property type="entry name" value="GGDEF"/>
    <property type="match status" value="1"/>
</dbReference>
<dbReference type="Gene3D" id="3.30.70.270">
    <property type="match status" value="1"/>
</dbReference>
<evidence type="ECO:0000259" key="1">
    <source>
        <dbReference type="PROSITE" id="PS50112"/>
    </source>
</evidence>
<dbReference type="NCBIfam" id="TIGR00254">
    <property type="entry name" value="GGDEF"/>
    <property type="match status" value="1"/>
</dbReference>
<reference evidence="5 6" key="1">
    <citation type="submission" date="2019-12" db="EMBL/GenBank/DDBJ databases">
        <authorList>
            <person name="Li M."/>
        </authorList>
    </citation>
    <scope>NUCLEOTIDE SEQUENCE [LARGE SCALE GENOMIC DNA]</scope>
    <source>
        <strain evidence="5 6">GBMRC 2024</strain>
    </source>
</reference>
<feature type="domain" description="GGDEF" evidence="4">
    <location>
        <begin position="607"/>
        <end position="739"/>
    </location>
</feature>
<dbReference type="SMART" id="SM00091">
    <property type="entry name" value="PAS"/>
    <property type="match status" value="2"/>
</dbReference>
<dbReference type="InterPro" id="IPR035919">
    <property type="entry name" value="EAL_sf"/>
</dbReference>
<dbReference type="Pfam" id="PF00563">
    <property type="entry name" value="EAL"/>
    <property type="match status" value="1"/>
</dbReference>
<dbReference type="InterPro" id="IPR000014">
    <property type="entry name" value="PAS"/>
</dbReference>
<dbReference type="InterPro" id="IPR000700">
    <property type="entry name" value="PAS-assoc_C"/>
</dbReference>
<dbReference type="EMBL" id="WUMU01000007">
    <property type="protein sequence ID" value="MXN17981.1"/>
    <property type="molecule type" value="Genomic_DNA"/>
</dbReference>
<dbReference type="RefSeq" id="WP_160893874.1">
    <property type="nucleotide sequence ID" value="NZ_WUMU01000007.1"/>
</dbReference>
<dbReference type="PROSITE" id="PS50887">
    <property type="entry name" value="GGDEF"/>
    <property type="match status" value="1"/>
</dbReference>
<evidence type="ECO:0000259" key="3">
    <source>
        <dbReference type="PROSITE" id="PS50883"/>
    </source>
</evidence>
<dbReference type="SUPFAM" id="SSF55785">
    <property type="entry name" value="PYP-like sensor domain (PAS domain)"/>
    <property type="match status" value="3"/>
</dbReference>
<proteinExistence type="predicted"/>
<dbReference type="CDD" id="cd01948">
    <property type="entry name" value="EAL"/>
    <property type="match status" value="1"/>
</dbReference>
<evidence type="ECO:0000259" key="2">
    <source>
        <dbReference type="PROSITE" id="PS50113"/>
    </source>
</evidence>
<dbReference type="SMART" id="SM00267">
    <property type="entry name" value="GGDEF"/>
    <property type="match status" value="1"/>
</dbReference>
<protein>
    <submittedName>
        <fullName evidence="5">EAL domain-containing protein</fullName>
    </submittedName>
</protein>
<dbReference type="CDD" id="cd01949">
    <property type="entry name" value="GGDEF"/>
    <property type="match status" value="1"/>
</dbReference>
<evidence type="ECO:0000313" key="6">
    <source>
        <dbReference type="Proteomes" id="UP000477911"/>
    </source>
</evidence>
<dbReference type="SMART" id="SM00086">
    <property type="entry name" value="PAC"/>
    <property type="match status" value="2"/>
</dbReference>
<dbReference type="Pfam" id="PF00989">
    <property type="entry name" value="PAS"/>
    <property type="match status" value="1"/>
</dbReference>
<keyword evidence="6" id="KW-1185">Reference proteome</keyword>
<dbReference type="GO" id="GO:0006355">
    <property type="term" value="P:regulation of DNA-templated transcription"/>
    <property type="evidence" value="ECO:0007669"/>
    <property type="project" value="InterPro"/>
</dbReference>
<dbReference type="InterPro" id="IPR013656">
    <property type="entry name" value="PAS_4"/>
</dbReference>
<dbReference type="Proteomes" id="UP000477911">
    <property type="component" value="Unassembled WGS sequence"/>
</dbReference>
<dbReference type="PROSITE" id="PS50112">
    <property type="entry name" value="PAS"/>
    <property type="match status" value="1"/>
</dbReference>
<dbReference type="InterPro" id="IPR029787">
    <property type="entry name" value="Nucleotide_cyclase"/>
</dbReference>
<dbReference type="Pfam" id="PF08448">
    <property type="entry name" value="PAS_4"/>
    <property type="match status" value="1"/>
</dbReference>
<organism evidence="5 6">
    <name type="scientific">Pseudooceanicola albus</name>
    <dbReference type="NCBI Taxonomy" id="2692189"/>
    <lineage>
        <taxon>Bacteria</taxon>
        <taxon>Pseudomonadati</taxon>
        <taxon>Pseudomonadota</taxon>
        <taxon>Alphaproteobacteria</taxon>
        <taxon>Rhodobacterales</taxon>
        <taxon>Paracoccaceae</taxon>
        <taxon>Pseudooceanicola</taxon>
    </lineage>
</organism>
<dbReference type="InterPro" id="IPR035965">
    <property type="entry name" value="PAS-like_dom_sf"/>
</dbReference>
<dbReference type="PANTHER" id="PTHR44757">
    <property type="entry name" value="DIGUANYLATE CYCLASE DGCP"/>
    <property type="match status" value="1"/>
</dbReference>
<accession>A0A6L7G1U7</accession>
<dbReference type="PANTHER" id="PTHR44757:SF2">
    <property type="entry name" value="BIOFILM ARCHITECTURE MAINTENANCE PROTEIN MBAA"/>
    <property type="match status" value="1"/>
</dbReference>
<dbReference type="SUPFAM" id="SSF55073">
    <property type="entry name" value="Nucleotide cyclase"/>
    <property type="match status" value="1"/>
</dbReference>
<comment type="caution">
    <text evidence="5">The sequence shown here is derived from an EMBL/GenBank/DDBJ whole genome shotgun (WGS) entry which is preliminary data.</text>
</comment>
<feature type="domain" description="EAL" evidence="3">
    <location>
        <begin position="748"/>
        <end position="1005"/>
    </location>
</feature>
<dbReference type="Gene3D" id="3.30.450.20">
    <property type="entry name" value="PAS domain"/>
    <property type="match status" value="2"/>
</dbReference>
<dbReference type="NCBIfam" id="TIGR00229">
    <property type="entry name" value="sensory_box"/>
    <property type="match status" value="1"/>
</dbReference>
<dbReference type="CDD" id="cd00130">
    <property type="entry name" value="PAS"/>
    <property type="match status" value="1"/>
</dbReference>
<dbReference type="Gene3D" id="3.20.20.450">
    <property type="entry name" value="EAL domain"/>
    <property type="match status" value="1"/>
</dbReference>
<name>A0A6L7G1U7_9RHOB</name>
<dbReference type="InterPro" id="IPR043128">
    <property type="entry name" value="Rev_trsase/Diguanyl_cyclase"/>
</dbReference>
<feature type="domain" description="PAC" evidence="2">
    <location>
        <begin position="388"/>
        <end position="442"/>
    </location>
</feature>
<dbReference type="InterPro" id="IPR052155">
    <property type="entry name" value="Biofilm_reg_signaling"/>
</dbReference>
<dbReference type="PROSITE" id="PS50883">
    <property type="entry name" value="EAL"/>
    <property type="match status" value="1"/>
</dbReference>
<evidence type="ECO:0000313" key="5">
    <source>
        <dbReference type="EMBL" id="MXN17981.1"/>
    </source>
</evidence>
<feature type="domain" description="PAS" evidence="1">
    <location>
        <begin position="316"/>
        <end position="361"/>
    </location>
</feature>
<dbReference type="InterPro" id="IPR001633">
    <property type="entry name" value="EAL_dom"/>
</dbReference>
<dbReference type="InterPro" id="IPR000160">
    <property type="entry name" value="GGDEF_dom"/>
</dbReference>